<gene>
    <name evidence="1" type="ORF">PLEPLA_LOCUS35809</name>
</gene>
<dbReference type="Proteomes" id="UP001153269">
    <property type="component" value="Unassembled WGS sequence"/>
</dbReference>
<accession>A0A9N7VET9</accession>
<sequence length="110" mass="11544">MEVLNPSEFISGDAHLDVFRGSSGIQKVKSLTLHPSSPPLAAPLSAATLAPAPDLPAVIPSLPGPHPFLCHPSFKALIPSSVIPPSRLSCLCQAATPTYTQMDVNVRKPQ</sequence>
<evidence type="ECO:0000313" key="1">
    <source>
        <dbReference type="EMBL" id="CAB1448146.1"/>
    </source>
</evidence>
<evidence type="ECO:0000313" key="2">
    <source>
        <dbReference type="Proteomes" id="UP001153269"/>
    </source>
</evidence>
<dbReference type="AlphaFoldDB" id="A0A9N7VET9"/>
<organism evidence="1 2">
    <name type="scientific">Pleuronectes platessa</name>
    <name type="common">European plaice</name>
    <dbReference type="NCBI Taxonomy" id="8262"/>
    <lineage>
        <taxon>Eukaryota</taxon>
        <taxon>Metazoa</taxon>
        <taxon>Chordata</taxon>
        <taxon>Craniata</taxon>
        <taxon>Vertebrata</taxon>
        <taxon>Euteleostomi</taxon>
        <taxon>Actinopterygii</taxon>
        <taxon>Neopterygii</taxon>
        <taxon>Teleostei</taxon>
        <taxon>Neoteleostei</taxon>
        <taxon>Acanthomorphata</taxon>
        <taxon>Carangaria</taxon>
        <taxon>Pleuronectiformes</taxon>
        <taxon>Pleuronectoidei</taxon>
        <taxon>Pleuronectidae</taxon>
        <taxon>Pleuronectes</taxon>
    </lineage>
</organism>
<reference evidence="1" key="1">
    <citation type="submission" date="2020-03" db="EMBL/GenBank/DDBJ databases">
        <authorList>
            <person name="Weist P."/>
        </authorList>
    </citation>
    <scope>NUCLEOTIDE SEQUENCE</scope>
</reference>
<dbReference type="EMBL" id="CADEAL010003966">
    <property type="protein sequence ID" value="CAB1448146.1"/>
    <property type="molecule type" value="Genomic_DNA"/>
</dbReference>
<proteinExistence type="predicted"/>
<keyword evidence="2" id="KW-1185">Reference proteome</keyword>
<name>A0A9N7VET9_PLEPL</name>
<comment type="caution">
    <text evidence="1">The sequence shown here is derived from an EMBL/GenBank/DDBJ whole genome shotgun (WGS) entry which is preliminary data.</text>
</comment>
<protein>
    <submittedName>
        <fullName evidence="1">Uncharacterized protein</fullName>
    </submittedName>
</protein>